<evidence type="ECO:0000256" key="4">
    <source>
        <dbReference type="ARBA" id="ARBA00023136"/>
    </source>
</evidence>
<dbReference type="Proteomes" id="UP000698800">
    <property type="component" value="Unassembled WGS sequence"/>
</dbReference>
<evidence type="ECO:0000256" key="5">
    <source>
        <dbReference type="SAM" id="MobiDB-lite"/>
    </source>
</evidence>
<dbReference type="Gene3D" id="1.20.1250.20">
    <property type="entry name" value="MFS general substrate transporter like domains"/>
    <property type="match status" value="1"/>
</dbReference>
<feature type="transmembrane region" description="Helical" evidence="6">
    <location>
        <begin position="24"/>
        <end position="42"/>
    </location>
</feature>
<dbReference type="GO" id="GO:0022857">
    <property type="term" value="F:transmembrane transporter activity"/>
    <property type="evidence" value="ECO:0007669"/>
    <property type="project" value="InterPro"/>
</dbReference>
<feature type="transmembrane region" description="Helical" evidence="6">
    <location>
        <begin position="54"/>
        <end position="73"/>
    </location>
</feature>
<evidence type="ECO:0000259" key="7">
    <source>
        <dbReference type="PROSITE" id="PS50850"/>
    </source>
</evidence>
<dbReference type="SUPFAM" id="SSF103473">
    <property type="entry name" value="MFS general substrate transporter"/>
    <property type="match status" value="1"/>
</dbReference>
<keyword evidence="3 6" id="KW-1133">Transmembrane helix</keyword>
<comment type="caution">
    <text evidence="8">The sequence shown here is derived from an EMBL/GenBank/DDBJ whole genome shotgun (WGS) entry which is preliminary data.</text>
</comment>
<gene>
    <name evidence="8" type="ORF">FGG08_003175</name>
</gene>
<feature type="transmembrane region" description="Helical" evidence="6">
    <location>
        <begin position="185"/>
        <end position="212"/>
    </location>
</feature>
<keyword evidence="9" id="KW-1185">Reference proteome</keyword>
<dbReference type="GO" id="GO:0016020">
    <property type="term" value="C:membrane"/>
    <property type="evidence" value="ECO:0007669"/>
    <property type="project" value="UniProtKB-SubCell"/>
</dbReference>
<evidence type="ECO:0000256" key="1">
    <source>
        <dbReference type="ARBA" id="ARBA00004141"/>
    </source>
</evidence>
<dbReference type="InterPro" id="IPR036259">
    <property type="entry name" value="MFS_trans_sf"/>
</dbReference>
<dbReference type="AlphaFoldDB" id="A0A9P8L3V9"/>
<dbReference type="PANTHER" id="PTHR42718">
    <property type="entry name" value="MAJOR FACILITATOR SUPERFAMILY MULTIDRUG TRANSPORTER MFSC"/>
    <property type="match status" value="1"/>
</dbReference>
<evidence type="ECO:0000256" key="3">
    <source>
        <dbReference type="ARBA" id="ARBA00022989"/>
    </source>
</evidence>
<dbReference type="Pfam" id="PF07690">
    <property type="entry name" value="MFS_1"/>
    <property type="match status" value="1"/>
</dbReference>
<feature type="transmembrane region" description="Helical" evidence="6">
    <location>
        <begin position="243"/>
        <end position="263"/>
    </location>
</feature>
<evidence type="ECO:0000256" key="2">
    <source>
        <dbReference type="ARBA" id="ARBA00022692"/>
    </source>
</evidence>
<dbReference type="PANTHER" id="PTHR42718:SF23">
    <property type="entry name" value="MAJOR FACILITATOR SUPERFAMILY (MFS) PROFILE DOMAIN-CONTAINING PROTEIN"/>
    <property type="match status" value="1"/>
</dbReference>
<evidence type="ECO:0000313" key="8">
    <source>
        <dbReference type="EMBL" id="KAH0542420.1"/>
    </source>
</evidence>
<sequence>MKLSAGTFLLFFGKVADSFGRRTLLIASITGFTLSAFAIGFAKTPIYMDVLQGILGLFSAAAVPPAVGALGAAYSHPSERKNRAFACFSAGNPLGFILGAVMSGIAARLASWRASFWALAVIYGAITVVAYYAMPVERGGLEKVGWVALRRFDVVGTVLAVLGIAMFSVALTLGGDAINGWGTSYVIILLILGIASMVGFIAWEGVIAGLILHRVSNKLLTAVGALCYVIAFALLALQRETTSYWAMTFPALILSVFGADLHFNVANMYVMSSLPTSQQSLAGGIFNTATRLCMTLGLGITTAIFSHSAQRDRSVQSNQSITPYQMVFWSAAAMAGASILLLPWLTIGVQGGKSAVALTREKTDRSAATATSVVTLAVNSDATEREGSGVSLEPLALASSAATEVGIRNGGDEISLIPMTRGFSVQDGDGSKSEEVLNSSPFSSPPSLDGADSAAVVGAGMISDIKKSKFEEGLGVSESLSYMIAGSGKMEDEEDAQLGSPSAVGGGEGPCADAITAIARLRSLGGEEPRPLRWSLP</sequence>
<dbReference type="EMBL" id="JAGHQL010000054">
    <property type="protein sequence ID" value="KAH0542420.1"/>
    <property type="molecule type" value="Genomic_DNA"/>
</dbReference>
<feature type="transmembrane region" description="Helical" evidence="6">
    <location>
        <begin position="154"/>
        <end position="173"/>
    </location>
</feature>
<dbReference type="InterPro" id="IPR011701">
    <property type="entry name" value="MFS"/>
</dbReference>
<protein>
    <recommendedName>
        <fullName evidence="7">Major facilitator superfamily (MFS) profile domain-containing protein</fullName>
    </recommendedName>
</protein>
<comment type="subcellular location">
    <subcellularLocation>
        <location evidence="1">Membrane</location>
        <topology evidence="1">Multi-pass membrane protein</topology>
    </subcellularLocation>
</comment>
<name>A0A9P8L3V9_9PEZI</name>
<organism evidence="8 9">
    <name type="scientific">Glutinoglossum americanum</name>
    <dbReference type="NCBI Taxonomy" id="1670608"/>
    <lineage>
        <taxon>Eukaryota</taxon>
        <taxon>Fungi</taxon>
        <taxon>Dikarya</taxon>
        <taxon>Ascomycota</taxon>
        <taxon>Pezizomycotina</taxon>
        <taxon>Geoglossomycetes</taxon>
        <taxon>Geoglossales</taxon>
        <taxon>Geoglossaceae</taxon>
        <taxon>Glutinoglossum</taxon>
    </lineage>
</organism>
<reference evidence="8" key="1">
    <citation type="submission" date="2021-03" db="EMBL/GenBank/DDBJ databases">
        <title>Comparative genomics and phylogenomic investigation of the class Geoglossomycetes provide insights into ecological specialization and systematics.</title>
        <authorList>
            <person name="Melie T."/>
            <person name="Pirro S."/>
            <person name="Miller A.N."/>
            <person name="Quandt A."/>
        </authorList>
    </citation>
    <scope>NUCLEOTIDE SEQUENCE</scope>
    <source>
        <strain evidence="8">GBOQ0MN5Z8</strain>
    </source>
</reference>
<feature type="region of interest" description="Disordered" evidence="5">
    <location>
        <begin position="425"/>
        <end position="451"/>
    </location>
</feature>
<feature type="transmembrane region" description="Helical" evidence="6">
    <location>
        <begin position="85"/>
        <end position="110"/>
    </location>
</feature>
<accession>A0A9P8L3V9</accession>
<evidence type="ECO:0000313" key="9">
    <source>
        <dbReference type="Proteomes" id="UP000698800"/>
    </source>
</evidence>
<proteinExistence type="predicted"/>
<feature type="domain" description="Major facilitator superfamily (MFS) profile" evidence="7">
    <location>
        <begin position="1"/>
        <end position="350"/>
    </location>
</feature>
<feature type="transmembrane region" description="Helical" evidence="6">
    <location>
        <begin position="116"/>
        <end position="134"/>
    </location>
</feature>
<keyword evidence="2 6" id="KW-0812">Transmembrane</keyword>
<feature type="transmembrane region" description="Helical" evidence="6">
    <location>
        <begin position="326"/>
        <end position="345"/>
    </location>
</feature>
<dbReference type="InterPro" id="IPR020846">
    <property type="entry name" value="MFS_dom"/>
</dbReference>
<dbReference type="PROSITE" id="PS50850">
    <property type="entry name" value="MFS"/>
    <property type="match status" value="1"/>
</dbReference>
<dbReference type="OrthoDB" id="2985014at2759"/>
<feature type="transmembrane region" description="Helical" evidence="6">
    <location>
        <begin position="284"/>
        <end position="306"/>
    </location>
</feature>
<keyword evidence="4 6" id="KW-0472">Membrane</keyword>
<feature type="transmembrane region" description="Helical" evidence="6">
    <location>
        <begin position="219"/>
        <end position="237"/>
    </location>
</feature>
<feature type="compositionally biased region" description="Low complexity" evidence="5">
    <location>
        <begin position="439"/>
        <end position="451"/>
    </location>
</feature>
<evidence type="ECO:0000256" key="6">
    <source>
        <dbReference type="SAM" id="Phobius"/>
    </source>
</evidence>
<feature type="region of interest" description="Disordered" evidence="5">
    <location>
        <begin position="488"/>
        <end position="509"/>
    </location>
</feature>